<accession>A0ABN9Y2U9</accession>
<reference evidence="2" key="1">
    <citation type="submission" date="2023-10" db="EMBL/GenBank/DDBJ databases">
        <authorList>
            <person name="Chen Y."/>
            <person name="Shah S."/>
            <person name="Dougan E. K."/>
            <person name="Thang M."/>
            <person name="Chan C."/>
        </authorList>
    </citation>
    <scope>NUCLEOTIDE SEQUENCE [LARGE SCALE GENOMIC DNA]</scope>
</reference>
<comment type="caution">
    <text evidence="2">The sequence shown here is derived from an EMBL/GenBank/DDBJ whole genome shotgun (WGS) entry which is preliminary data.</text>
</comment>
<organism evidence="2 3">
    <name type="scientific">Prorocentrum cordatum</name>
    <dbReference type="NCBI Taxonomy" id="2364126"/>
    <lineage>
        <taxon>Eukaryota</taxon>
        <taxon>Sar</taxon>
        <taxon>Alveolata</taxon>
        <taxon>Dinophyceae</taxon>
        <taxon>Prorocentrales</taxon>
        <taxon>Prorocentraceae</taxon>
        <taxon>Prorocentrum</taxon>
    </lineage>
</organism>
<dbReference type="EMBL" id="CAUYUJ010021492">
    <property type="protein sequence ID" value="CAK0904963.1"/>
    <property type="molecule type" value="Genomic_DNA"/>
</dbReference>
<keyword evidence="3" id="KW-1185">Reference proteome</keyword>
<feature type="region of interest" description="Disordered" evidence="1">
    <location>
        <begin position="432"/>
        <end position="462"/>
    </location>
</feature>
<feature type="region of interest" description="Disordered" evidence="1">
    <location>
        <begin position="737"/>
        <end position="761"/>
    </location>
</feature>
<evidence type="ECO:0000313" key="2">
    <source>
        <dbReference type="EMBL" id="CAK0904963.1"/>
    </source>
</evidence>
<feature type="compositionally biased region" description="Acidic residues" evidence="1">
    <location>
        <begin position="537"/>
        <end position="548"/>
    </location>
</feature>
<sequence length="761" mass="83381">MEAALQEVAPYINELTNDNPSSADDAQTKTKLAAILKLLIEKDLAYVSFVFPKKMGCHMRNRYGIGLDPCDVHDLLAQILLDGFVLSETKNAVAFEVNPQDDTQWLCNDHLAKSSNGMLRPLLKEDMSFVSVSCSHTNGGLNAIDYKCSTTVEAAATNGKLAIEKVNAINPPYAAAVSSGLEWAIIRWQVEHHCPHLADFIQAAANRGHNTRRVTTDVQALMQMHRLGARNMQVQHAFMWDMVARHVEGQHSHLRGHARDMCSFVEKWSGGSDAPLLRNLDEWCKTLQSRRCVPGSAFKVLANLDLISCPETIYSLLKAAIKSPAKFVTPGTNMSRLINGSDCNALATKQRGLCIQLSTMIKAATAWFGDHAQKTDPSLKRSVFVQELGTMEVNGVMMMMKKAAPGVQAYTSLEAVGADFLARIYELAPKTKDLEPPFSPEKPQPKKKGGSPDGSTGFTELADGIDGGRLKQLGLIKGATVSLKTPLEKGEGDKYIIKCIVGSQVRLLSESDVEKADGKKPPVMKSKSKKRGKCGDDEADEDDIEDGTDGSIKISTGDLVDLYKDHAEMSLMATQAQLRLALMHAYRIASKSVNLQVTYAVDPKVEVHKVIAMKKYEKNQLFLIPLSLWCHVGPTNKMPANAVVVKDFPHVPSHCSAYVLPCVFYPEQRALKKDPLVIPFWNVPATDSKSDVNMTPCTIRIEVQRTTLGLAKDGVCKIEVPIPALWNTKPIQQGAKLYRQRAEAATTSKESASPSGSSSKK</sequence>
<feature type="compositionally biased region" description="Low complexity" evidence="1">
    <location>
        <begin position="743"/>
        <end position="761"/>
    </location>
</feature>
<name>A0ABN9Y2U9_9DINO</name>
<proteinExistence type="predicted"/>
<dbReference type="Proteomes" id="UP001189429">
    <property type="component" value="Unassembled WGS sequence"/>
</dbReference>
<gene>
    <name evidence="2" type="ORF">PCOR1329_LOCUS80834</name>
</gene>
<protein>
    <submittedName>
        <fullName evidence="2">Uncharacterized protein</fullName>
    </submittedName>
</protein>
<feature type="region of interest" description="Disordered" evidence="1">
    <location>
        <begin position="512"/>
        <end position="549"/>
    </location>
</feature>
<evidence type="ECO:0000256" key="1">
    <source>
        <dbReference type="SAM" id="MobiDB-lite"/>
    </source>
</evidence>
<evidence type="ECO:0000313" key="3">
    <source>
        <dbReference type="Proteomes" id="UP001189429"/>
    </source>
</evidence>